<dbReference type="Ensembl" id="ENSSFAT00005001084.1">
    <property type="protein sequence ID" value="ENSSFAP00005001038.1"/>
    <property type="gene ID" value="ENSSFAG00005000734.1"/>
</dbReference>
<dbReference type="AlphaFoldDB" id="A0A672F562"/>
<dbReference type="Proteomes" id="UP000472267">
    <property type="component" value="Chromosome 15"/>
</dbReference>
<name>A0A672F562_SALFA</name>
<protein>
    <submittedName>
        <fullName evidence="2">Uncharacterized protein</fullName>
    </submittedName>
</protein>
<reference evidence="2" key="2">
    <citation type="submission" date="2025-08" db="UniProtKB">
        <authorList>
            <consortium name="Ensembl"/>
        </authorList>
    </citation>
    <scope>IDENTIFICATION</scope>
</reference>
<dbReference type="PANTHER" id="PTHR34488:SF1">
    <property type="entry name" value="SI:CH211-245H14.1-RELATED"/>
    <property type="match status" value="1"/>
</dbReference>
<evidence type="ECO:0000313" key="3">
    <source>
        <dbReference type="Proteomes" id="UP000472267"/>
    </source>
</evidence>
<accession>A0A672F562</accession>
<sequence>RCRLLSDFLRLKSKGQTEVKSPEKADYYLVFCPVVSRVGTDVIMLMLIIVFPAGKAVVLVVMHHTFNPEQVIPPSRRLVTDPRVRLTLDCLFHQNKLLSCQLNKNMEKNVMEFFRAFTSKSSDGPVPADREGEPGSMDQENDTDNMEVRTLLSRRKYTVPVFLHTEVCS</sequence>
<organism evidence="2 3">
    <name type="scientific">Salarias fasciatus</name>
    <name type="common">Jewelled blenny</name>
    <name type="synonym">Blennius fasciatus</name>
    <dbReference type="NCBI Taxonomy" id="181472"/>
    <lineage>
        <taxon>Eukaryota</taxon>
        <taxon>Metazoa</taxon>
        <taxon>Chordata</taxon>
        <taxon>Craniata</taxon>
        <taxon>Vertebrata</taxon>
        <taxon>Euteleostomi</taxon>
        <taxon>Actinopterygii</taxon>
        <taxon>Neopterygii</taxon>
        <taxon>Teleostei</taxon>
        <taxon>Neoteleostei</taxon>
        <taxon>Acanthomorphata</taxon>
        <taxon>Ovalentaria</taxon>
        <taxon>Blenniimorphae</taxon>
        <taxon>Blenniiformes</taxon>
        <taxon>Blennioidei</taxon>
        <taxon>Blenniidae</taxon>
        <taxon>Salariinae</taxon>
        <taxon>Salarias</taxon>
    </lineage>
</organism>
<keyword evidence="3" id="KW-1185">Reference proteome</keyword>
<dbReference type="InParanoid" id="A0A672F562"/>
<reference evidence="2" key="1">
    <citation type="submission" date="2019-06" db="EMBL/GenBank/DDBJ databases">
        <authorList>
            <consortium name="Wellcome Sanger Institute Data Sharing"/>
        </authorList>
    </citation>
    <scope>NUCLEOTIDE SEQUENCE [LARGE SCALE GENOMIC DNA]</scope>
</reference>
<reference evidence="2" key="3">
    <citation type="submission" date="2025-09" db="UniProtKB">
        <authorList>
            <consortium name="Ensembl"/>
        </authorList>
    </citation>
    <scope>IDENTIFICATION</scope>
</reference>
<dbReference type="PANTHER" id="PTHR34488">
    <property type="entry name" value="SI:CH211-245H14.1-RELATED"/>
    <property type="match status" value="1"/>
</dbReference>
<evidence type="ECO:0000256" key="1">
    <source>
        <dbReference type="SAM" id="MobiDB-lite"/>
    </source>
</evidence>
<dbReference type="OMA" id="KMIQNID"/>
<feature type="region of interest" description="Disordered" evidence="1">
    <location>
        <begin position="120"/>
        <end position="144"/>
    </location>
</feature>
<evidence type="ECO:0000313" key="2">
    <source>
        <dbReference type="Ensembl" id="ENSSFAP00005001038.1"/>
    </source>
</evidence>
<proteinExistence type="predicted"/>